<protein>
    <recommendedName>
        <fullName evidence="4">HPP family protein</fullName>
    </recommendedName>
</protein>
<feature type="transmembrane region" description="Helical" evidence="1">
    <location>
        <begin position="117"/>
        <end position="136"/>
    </location>
</feature>
<dbReference type="AlphaFoldDB" id="A0A1W1XSI7"/>
<feature type="transmembrane region" description="Helical" evidence="1">
    <location>
        <begin position="80"/>
        <end position="97"/>
    </location>
</feature>
<proteinExistence type="predicted"/>
<dbReference type="EMBL" id="FWXD01000015">
    <property type="protein sequence ID" value="SMC26812.1"/>
    <property type="molecule type" value="Genomic_DNA"/>
</dbReference>
<gene>
    <name evidence="2" type="ORF">SAMN02745857_02600</name>
</gene>
<evidence type="ECO:0000313" key="3">
    <source>
        <dbReference type="Proteomes" id="UP000192761"/>
    </source>
</evidence>
<dbReference type="Proteomes" id="UP000192761">
    <property type="component" value="Unassembled WGS sequence"/>
</dbReference>
<keyword evidence="3" id="KW-1185">Reference proteome</keyword>
<keyword evidence="1" id="KW-0812">Transmembrane</keyword>
<evidence type="ECO:0000313" key="2">
    <source>
        <dbReference type="EMBL" id="SMC26812.1"/>
    </source>
</evidence>
<sequence>MMTERLALMGKSLRFAVPAALAAVLLSRAGQPGYLPPLLATAALLANAGLPAIRATGVAYLLCVLAGLVLHALWPASLPALLAGAVAVFVILQALGLGHPPALAMLGLLALRGADMAALLAIAAAVAAMALATWGLSRLPAAVAWQA</sequence>
<name>A0A1W1XSI7_9NEIS</name>
<evidence type="ECO:0008006" key="4">
    <source>
        <dbReference type="Google" id="ProtNLM"/>
    </source>
</evidence>
<dbReference type="STRING" id="1121001.SAMN02745857_02600"/>
<organism evidence="2 3">
    <name type="scientific">Andreprevotia lacus DSM 23236</name>
    <dbReference type="NCBI Taxonomy" id="1121001"/>
    <lineage>
        <taxon>Bacteria</taxon>
        <taxon>Pseudomonadati</taxon>
        <taxon>Pseudomonadota</taxon>
        <taxon>Betaproteobacteria</taxon>
        <taxon>Neisseriales</taxon>
        <taxon>Chitinibacteraceae</taxon>
        <taxon>Andreprevotia</taxon>
    </lineage>
</organism>
<keyword evidence="1" id="KW-1133">Transmembrane helix</keyword>
<feature type="transmembrane region" description="Helical" evidence="1">
    <location>
        <begin position="53"/>
        <end position="73"/>
    </location>
</feature>
<reference evidence="2 3" key="1">
    <citation type="submission" date="2017-04" db="EMBL/GenBank/DDBJ databases">
        <authorList>
            <person name="Afonso C.L."/>
            <person name="Miller P.J."/>
            <person name="Scott M.A."/>
            <person name="Spackman E."/>
            <person name="Goraichik I."/>
            <person name="Dimitrov K.M."/>
            <person name="Suarez D.L."/>
            <person name="Swayne D.E."/>
        </authorList>
    </citation>
    <scope>NUCLEOTIDE SEQUENCE [LARGE SCALE GENOMIC DNA]</scope>
    <source>
        <strain evidence="2 3">DSM 23236</strain>
    </source>
</reference>
<dbReference type="RefSeq" id="WP_139798826.1">
    <property type="nucleotide sequence ID" value="NZ_FWXD01000015.1"/>
</dbReference>
<evidence type="ECO:0000256" key="1">
    <source>
        <dbReference type="SAM" id="Phobius"/>
    </source>
</evidence>
<keyword evidence="1" id="KW-0472">Membrane</keyword>
<accession>A0A1W1XSI7</accession>